<comment type="caution">
    <text evidence="1">The sequence shown here is derived from an EMBL/GenBank/DDBJ whole genome shotgun (WGS) entry which is preliminary data.</text>
</comment>
<dbReference type="Proteomes" id="UP000597444">
    <property type="component" value="Unassembled WGS sequence"/>
</dbReference>
<name>A0A8J3I802_9CHLR</name>
<evidence type="ECO:0000313" key="1">
    <source>
        <dbReference type="EMBL" id="GHO90539.1"/>
    </source>
</evidence>
<dbReference type="EMBL" id="BNJK01000001">
    <property type="protein sequence ID" value="GHO90539.1"/>
    <property type="molecule type" value="Genomic_DNA"/>
</dbReference>
<gene>
    <name evidence="1" type="ORF">KSF_005870</name>
</gene>
<keyword evidence="2" id="KW-1185">Reference proteome</keyword>
<evidence type="ECO:0000313" key="2">
    <source>
        <dbReference type="Proteomes" id="UP000597444"/>
    </source>
</evidence>
<protein>
    <submittedName>
        <fullName evidence="1">Uncharacterized protein</fullName>
    </submittedName>
</protein>
<sequence length="83" mass="8818">MFPLKLKFITLTAGEALPPVAKTAVDSACAYTPVAPLEVVASTVLVPLSDAVNPVILSSFYFTNGHEISSVTLKITIDTKKRV</sequence>
<organism evidence="1 2">
    <name type="scientific">Reticulibacter mediterranei</name>
    <dbReference type="NCBI Taxonomy" id="2778369"/>
    <lineage>
        <taxon>Bacteria</taxon>
        <taxon>Bacillati</taxon>
        <taxon>Chloroflexota</taxon>
        <taxon>Ktedonobacteria</taxon>
        <taxon>Ktedonobacterales</taxon>
        <taxon>Reticulibacteraceae</taxon>
        <taxon>Reticulibacter</taxon>
    </lineage>
</organism>
<reference evidence="1" key="1">
    <citation type="submission" date="2020-10" db="EMBL/GenBank/DDBJ databases">
        <title>Taxonomic study of unclassified bacteria belonging to the class Ktedonobacteria.</title>
        <authorList>
            <person name="Yabe S."/>
            <person name="Wang C.M."/>
            <person name="Zheng Y."/>
            <person name="Sakai Y."/>
            <person name="Cavaletti L."/>
            <person name="Monciardini P."/>
            <person name="Donadio S."/>
        </authorList>
    </citation>
    <scope>NUCLEOTIDE SEQUENCE</scope>
    <source>
        <strain evidence="1">ID150040</strain>
    </source>
</reference>
<dbReference type="AlphaFoldDB" id="A0A8J3I802"/>
<proteinExistence type="predicted"/>
<accession>A0A8J3I802</accession>